<evidence type="ECO:0000256" key="4">
    <source>
        <dbReference type="ARBA" id="ARBA00022729"/>
    </source>
</evidence>
<evidence type="ECO:0000256" key="1">
    <source>
        <dbReference type="ARBA" id="ARBA00004196"/>
    </source>
</evidence>
<evidence type="ECO:0000256" key="2">
    <source>
        <dbReference type="ARBA" id="ARBA00022448"/>
    </source>
</evidence>
<protein>
    <submittedName>
        <fullName evidence="7">ABC transporter substrate-binding protein</fullName>
    </submittedName>
</protein>
<keyword evidence="2" id="KW-0813">Transport</keyword>
<dbReference type="Gene3D" id="3.40.50.1980">
    <property type="entry name" value="Nitrogenase molybdenum iron protein domain"/>
    <property type="match status" value="2"/>
</dbReference>
<dbReference type="GO" id="GO:0030001">
    <property type="term" value="P:metal ion transport"/>
    <property type="evidence" value="ECO:0007669"/>
    <property type="project" value="InterPro"/>
</dbReference>
<comment type="subcellular location">
    <subcellularLocation>
        <location evidence="1">Cell envelope</location>
    </subcellularLocation>
</comment>
<dbReference type="Proteomes" id="UP000192366">
    <property type="component" value="Unassembled WGS sequence"/>
</dbReference>
<feature type="chain" id="PRO_5013162567" evidence="6">
    <location>
        <begin position="38"/>
        <end position="349"/>
    </location>
</feature>
<dbReference type="RefSeq" id="WP_083058476.1">
    <property type="nucleotide sequence ID" value="NZ_JACKVM010000016.1"/>
</dbReference>
<dbReference type="PANTHER" id="PTHR42953:SF1">
    <property type="entry name" value="METAL-BINDING PROTEIN HI_0362-RELATED"/>
    <property type="match status" value="1"/>
</dbReference>
<dbReference type="PANTHER" id="PTHR42953">
    <property type="entry name" value="HIGH-AFFINITY ZINC UPTAKE SYSTEM PROTEIN ZNUA-RELATED"/>
    <property type="match status" value="1"/>
</dbReference>
<dbReference type="GO" id="GO:0030313">
    <property type="term" value="C:cell envelope"/>
    <property type="evidence" value="ECO:0007669"/>
    <property type="project" value="UniProtKB-SubCell"/>
</dbReference>
<dbReference type="STRING" id="564198.BST17_13095"/>
<dbReference type="InterPro" id="IPR006127">
    <property type="entry name" value="ZnuA-like"/>
</dbReference>
<evidence type="ECO:0000256" key="3">
    <source>
        <dbReference type="ARBA" id="ARBA00022723"/>
    </source>
</evidence>
<feature type="region of interest" description="Disordered" evidence="5">
    <location>
        <begin position="138"/>
        <end position="178"/>
    </location>
</feature>
<proteinExistence type="predicted"/>
<dbReference type="AlphaFoldDB" id="A0A1W9YX48"/>
<name>A0A1W9YX48_MYCBA</name>
<dbReference type="OrthoDB" id="5296019at2"/>
<evidence type="ECO:0000256" key="6">
    <source>
        <dbReference type="SAM" id="SignalP"/>
    </source>
</evidence>
<accession>A0A1W9YX48</accession>
<keyword evidence="4 6" id="KW-0732">Signal</keyword>
<evidence type="ECO:0000256" key="5">
    <source>
        <dbReference type="SAM" id="MobiDB-lite"/>
    </source>
</evidence>
<evidence type="ECO:0000313" key="8">
    <source>
        <dbReference type="Proteomes" id="UP000192366"/>
    </source>
</evidence>
<organism evidence="7 8">
    <name type="scientific">Mycolicibacterium bacteremicum</name>
    <name type="common">Mycobacterium bacteremicum</name>
    <dbReference type="NCBI Taxonomy" id="564198"/>
    <lineage>
        <taxon>Bacteria</taxon>
        <taxon>Bacillati</taxon>
        <taxon>Actinomycetota</taxon>
        <taxon>Actinomycetes</taxon>
        <taxon>Mycobacteriales</taxon>
        <taxon>Mycobacteriaceae</taxon>
        <taxon>Mycolicibacterium</taxon>
    </lineage>
</organism>
<sequence>MQTVIVIGVKHPLPRSLAALALALPLVLAGCGSGDQAAPASSAAAGDCPTTPVDVVVSVDQWGQIVSALGGACAEVTTVLAGSSVDPHDFEPAPSDAAAFEGAQLVVINGGHYDEWAAKLAESTAPDAPVVDAMALLGGDHEGHDHGEREGQGEHEEHGEHAGHGDEHGNGDGANPHAWYNPVAVTDLAAAVTAKLTELAPAAGEYFAGRQADFTQSLQPYRALIDTISAGAAGKSYAATESLFDEIATALGLQNRTPQGYQVASSNESDPSPADLDAFLRLLGDRGVDVLIYNTQTEGSVPQQLRSAAEAAGVPVVDVTETLAPGAETFEAWQVDQLTALAEALGIPT</sequence>
<evidence type="ECO:0000313" key="7">
    <source>
        <dbReference type="EMBL" id="ORA04634.1"/>
    </source>
</evidence>
<dbReference type="Pfam" id="PF01297">
    <property type="entry name" value="ZnuA"/>
    <property type="match status" value="1"/>
</dbReference>
<keyword evidence="3" id="KW-0479">Metal-binding</keyword>
<dbReference type="SUPFAM" id="SSF53807">
    <property type="entry name" value="Helical backbone' metal receptor"/>
    <property type="match status" value="1"/>
</dbReference>
<comment type="caution">
    <text evidence="7">The sequence shown here is derived from an EMBL/GenBank/DDBJ whole genome shotgun (WGS) entry which is preliminary data.</text>
</comment>
<dbReference type="GO" id="GO:0046872">
    <property type="term" value="F:metal ion binding"/>
    <property type="evidence" value="ECO:0007669"/>
    <property type="project" value="UniProtKB-KW"/>
</dbReference>
<reference evidence="7 8" key="1">
    <citation type="submission" date="2017-02" db="EMBL/GenBank/DDBJ databases">
        <title>The new phylogeny of genus Mycobacterium.</title>
        <authorList>
            <person name="Tortoli E."/>
            <person name="Trovato A."/>
            <person name="Cirillo D.M."/>
        </authorList>
    </citation>
    <scope>NUCLEOTIDE SEQUENCE [LARGE SCALE GENOMIC DNA]</scope>
    <source>
        <strain evidence="7 8">DSM 45578</strain>
    </source>
</reference>
<keyword evidence="8" id="KW-1185">Reference proteome</keyword>
<feature type="signal peptide" evidence="6">
    <location>
        <begin position="1"/>
        <end position="37"/>
    </location>
</feature>
<dbReference type="InterPro" id="IPR050492">
    <property type="entry name" value="Bact_metal-bind_prot9"/>
</dbReference>
<feature type="compositionally biased region" description="Basic and acidic residues" evidence="5">
    <location>
        <begin position="139"/>
        <end position="170"/>
    </location>
</feature>
<dbReference type="EMBL" id="MVHJ01000009">
    <property type="protein sequence ID" value="ORA04634.1"/>
    <property type="molecule type" value="Genomic_DNA"/>
</dbReference>
<gene>
    <name evidence="7" type="ORF">BST17_13095</name>
</gene>